<evidence type="ECO:0000256" key="4">
    <source>
        <dbReference type="ARBA" id="ARBA00022642"/>
    </source>
</evidence>
<gene>
    <name evidence="11 13" type="primary">nadD</name>
    <name evidence="13" type="ORF">H0A76_09280</name>
</gene>
<dbReference type="SUPFAM" id="SSF52374">
    <property type="entry name" value="Nucleotidylyl transferase"/>
    <property type="match status" value="1"/>
</dbReference>
<comment type="pathway">
    <text evidence="2 11">Cofactor biosynthesis; NAD(+) biosynthesis; deamido-NAD(+) from nicotinate D-ribonucleotide: step 1/1.</text>
</comment>
<dbReference type="InterPro" id="IPR014729">
    <property type="entry name" value="Rossmann-like_a/b/a_fold"/>
</dbReference>
<evidence type="ECO:0000256" key="11">
    <source>
        <dbReference type="HAMAP-Rule" id="MF_00244"/>
    </source>
</evidence>
<reference evidence="13 14" key="1">
    <citation type="submission" date="2020-05" db="EMBL/GenBank/DDBJ databases">
        <title>Horizontal transmission and recombination maintain forever young bacterial symbiont genomes.</title>
        <authorList>
            <person name="Russell S.L."/>
            <person name="Pepper-Tunick E."/>
            <person name="Svedberg J."/>
            <person name="Byrne A."/>
            <person name="Ruelas Castillo J."/>
            <person name="Vollmers C."/>
            <person name="Beinart R.A."/>
            <person name="Corbett-Detig R."/>
        </authorList>
    </citation>
    <scope>NUCLEOTIDE SEQUENCE [LARGE SCALE GENOMIC DNA]</scope>
    <source>
        <strain evidence="13">455</strain>
    </source>
</reference>
<evidence type="ECO:0000256" key="2">
    <source>
        <dbReference type="ARBA" id="ARBA00005019"/>
    </source>
</evidence>
<dbReference type="GO" id="GO:0005524">
    <property type="term" value="F:ATP binding"/>
    <property type="evidence" value="ECO:0007669"/>
    <property type="project" value="UniProtKB-KW"/>
</dbReference>
<dbReference type="CDD" id="cd02165">
    <property type="entry name" value="NMNAT"/>
    <property type="match status" value="1"/>
</dbReference>
<dbReference type="PANTHER" id="PTHR39321:SF3">
    <property type="entry name" value="PHOSPHOPANTETHEINE ADENYLYLTRANSFERASE"/>
    <property type="match status" value="1"/>
</dbReference>
<dbReference type="InterPro" id="IPR005248">
    <property type="entry name" value="NadD/NMNAT"/>
</dbReference>
<dbReference type="Gene3D" id="3.40.50.620">
    <property type="entry name" value="HUPs"/>
    <property type="match status" value="1"/>
</dbReference>
<evidence type="ECO:0000256" key="5">
    <source>
        <dbReference type="ARBA" id="ARBA00022679"/>
    </source>
</evidence>
<accession>A0A853F4W6</accession>
<evidence type="ECO:0000256" key="10">
    <source>
        <dbReference type="ARBA" id="ARBA00048721"/>
    </source>
</evidence>
<evidence type="ECO:0000313" key="14">
    <source>
        <dbReference type="Proteomes" id="UP000568751"/>
    </source>
</evidence>
<comment type="similarity">
    <text evidence="3 11">Belongs to the NadD family.</text>
</comment>
<feature type="domain" description="Cytidyltransferase-like" evidence="12">
    <location>
        <begin position="4"/>
        <end position="159"/>
    </location>
</feature>
<dbReference type="InterPro" id="IPR004821">
    <property type="entry name" value="Cyt_trans-like"/>
</dbReference>
<comment type="caution">
    <text evidence="13">The sequence shown here is derived from an EMBL/GenBank/DDBJ whole genome shotgun (WGS) entry which is preliminary data.</text>
</comment>
<keyword evidence="4 11" id="KW-0662">Pyridine nucleotide biosynthesis</keyword>
<dbReference type="EC" id="2.7.7.18" evidence="11"/>
<keyword evidence="6 11" id="KW-0548">Nucleotidyltransferase</keyword>
<protein>
    <recommendedName>
        <fullName evidence="11">Probable nicotinate-nucleotide adenylyltransferase</fullName>
        <ecNumber evidence="11">2.7.7.18</ecNumber>
    </recommendedName>
    <alternativeName>
        <fullName evidence="11">Deamido-NAD(+) diphosphorylase</fullName>
    </alternativeName>
    <alternativeName>
        <fullName evidence="11">Deamido-NAD(+) pyrophosphorylase</fullName>
    </alternativeName>
    <alternativeName>
        <fullName evidence="11">Nicotinate mononucleotide adenylyltransferase</fullName>
        <shortName evidence="11">NaMN adenylyltransferase</shortName>
    </alternativeName>
</protein>
<evidence type="ECO:0000259" key="12">
    <source>
        <dbReference type="Pfam" id="PF01467"/>
    </source>
</evidence>
<dbReference type="Proteomes" id="UP000568751">
    <property type="component" value="Unassembled WGS sequence"/>
</dbReference>
<comment type="function">
    <text evidence="1 11">Catalyzes the reversible adenylation of nicotinate mononucleotide (NaMN) to nicotinic acid adenine dinucleotide (NaAD).</text>
</comment>
<dbReference type="GO" id="GO:0009435">
    <property type="term" value="P:NAD+ biosynthetic process"/>
    <property type="evidence" value="ECO:0007669"/>
    <property type="project" value="UniProtKB-UniRule"/>
</dbReference>
<evidence type="ECO:0000256" key="7">
    <source>
        <dbReference type="ARBA" id="ARBA00022741"/>
    </source>
</evidence>
<evidence type="ECO:0000256" key="6">
    <source>
        <dbReference type="ARBA" id="ARBA00022695"/>
    </source>
</evidence>
<evidence type="ECO:0000256" key="3">
    <source>
        <dbReference type="ARBA" id="ARBA00009014"/>
    </source>
</evidence>
<name>A0A853F4W6_9GAMM</name>
<proteinExistence type="inferred from homology"/>
<dbReference type="GO" id="GO:0004515">
    <property type="term" value="F:nicotinate-nucleotide adenylyltransferase activity"/>
    <property type="evidence" value="ECO:0007669"/>
    <property type="project" value="UniProtKB-UniRule"/>
</dbReference>
<dbReference type="NCBIfam" id="TIGR00125">
    <property type="entry name" value="cyt_tran_rel"/>
    <property type="match status" value="1"/>
</dbReference>
<keyword evidence="8 11" id="KW-0067">ATP-binding</keyword>
<evidence type="ECO:0000256" key="1">
    <source>
        <dbReference type="ARBA" id="ARBA00002324"/>
    </source>
</evidence>
<dbReference type="HAMAP" id="MF_00244">
    <property type="entry name" value="NaMN_adenylyltr"/>
    <property type="match status" value="1"/>
</dbReference>
<keyword evidence="9 11" id="KW-0520">NAD</keyword>
<organism evidence="13 14">
    <name type="scientific">Candidatus Thiodubiliella endoseptemdiera</name>
    <dbReference type="NCBI Taxonomy" id="2738886"/>
    <lineage>
        <taxon>Bacteria</taxon>
        <taxon>Pseudomonadati</taxon>
        <taxon>Pseudomonadota</taxon>
        <taxon>Gammaproteobacteria</taxon>
        <taxon>Candidatus Pseudothioglobaceae</taxon>
        <taxon>Candidatus Thiodubiliella</taxon>
    </lineage>
</organism>
<keyword evidence="5 11" id="KW-0808">Transferase</keyword>
<dbReference type="NCBIfam" id="TIGR00482">
    <property type="entry name" value="nicotinate (nicotinamide) nucleotide adenylyltransferase"/>
    <property type="match status" value="1"/>
</dbReference>
<sequence>MIGFFGGSFDPVHYGHLKMARAIKQELGLSQLFLMPCKTPVHKNKLHFSNQQRLKMLNLALLEFNELKIDTREMDRQSASYTIDTLKQIKAEYPDEKIFLIIGEDSFNTLETWKDYSQFSNYAQLVVLPRPTYARGSTSCIDVIFAQTPLVDVSSTQIHAKIVAGENLDGLLPENIINYLSKL</sequence>
<comment type="catalytic activity">
    <reaction evidence="10 11">
        <text>nicotinate beta-D-ribonucleotide + ATP + H(+) = deamido-NAD(+) + diphosphate</text>
        <dbReference type="Rhea" id="RHEA:22860"/>
        <dbReference type="ChEBI" id="CHEBI:15378"/>
        <dbReference type="ChEBI" id="CHEBI:30616"/>
        <dbReference type="ChEBI" id="CHEBI:33019"/>
        <dbReference type="ChEBI" id="CHEBI:57502"/>
        <dbReference type="ChEBI" id="CHEBI:58437"/>
        <dbReference type="EC" id="2.7.7.18"/>
    </reaction>
</comment>
<evidence type="ECO:0000256" key="8">
    <source>
        <dbReference type="ARBA" id="ARBA00022840"/>
    </source>
</evidence>
<dbReference type="AlphaFoldDB" id="A0A853F4W6"/>
<dbReference type="EMBL" id="JACCHT010000002">
    <property type="protein sequence ID" value="NYT28051.1"/>
    <property type="molecule type" value="Genomic_DNA"/>
</dbReference>
<evidence type="ECO:0000256" key="9">
    <source>
        <dbReference type="ARBA" id="ARBA00023027"/>
    </source>
</evidence>
<keyword evidence="7 11" id="KW-0547">Nucleotide-binding</keyword>
<dbReference type="RefSeq" id="WP_369177559.1">
    <property type="nucleotide sequence ID" value="NZ_OZ156463.1"/>
</dbReference>
<dbReference type="PANTHER" id="PTHR39321">
    <property type="entry name" value="NICOTINATE-NUCLEOTIDE ADENYLYLTRANSFERASE-RELATED"/>
    <property type="match status" value="1"/>
</dbReference>
<dbReference type="UniPathway" id="UPA00253">
    <property type="reaction ID" value="UER00332"/>
</dbReference>
<dbReference type="Pfam" id="PF01467">
    <property type="entry name" value="CTP_transf_like"/>
    <property type="match status" value="1"/>
</dbReference>
<evidence type="ECO:0000313" key="13">
    <source>
        <dbReference type="EMBL" id="NYT28051.1"/>
    </source>
</evidence>